<organism evidence="7 8">
    <name type="scientific">Blautia hominis</name>
    <dbReference type="NCBI Taxonomy" id="2025493"/>
    <lineage>
        <taxon>Bacteria</taxon>
        <taxon>Bacillati</taxon>
        <taxon>Bacillota</taxon>
        <taxon>Clostridia</taxon>
        <taxon>Lachnospirales</taxon>
        <taxon>Lachnospiraceae</taxon>
        <taxon>Blautia</taxon>
    </lineage>
</organism>
<evidence type="ECO:0000256" key="3">
    <source>
        <dbReference type="ARBA" id="ARBA00023082"/>
    </source>
</evidence>
<sequence>MLDMDVIYREYADSIFRFLMTLCGEACTAEELTQETFYQAVKSAHKYDGTCKVSTWLCQIAKHLWYRELDKRKRKGTSMLEESMVSDKAGPEDELCIREEKMDVFKKVHILEETAKEVVLLRITGAFSFQEIGEIFGKNENWARVTFYRAKQKIVKGR</sequence>
<accession>A0ABQ0BIC7</accession>
<evidence type="ECO:0000313" key="8">
    <source>
        <dbReference type="Proteomes" id="UP001600943"/>
    </source>
</evidence>
<keyword evidence="3" id="KW-0731">Sigma factor</keyword>
<keyword evidence="8" id="KW-1185">Reference proteome</keyword>
<feature type="domain" description="RNA polymerase sigma-70 region 2" evidence="6">
    <location>
        <begin position="7"/>
        <end position="74"/>
    </location>
</feature>
<keyword evidence="5" id="KW-0804">Transcription</keyword>
<dbReference type="PANTHER" id="PTHR43133">
    <property type="entry name" value="RNA POLYMERASE ECF-TYPE SIGMA FACTO"/>
    <property type="match status" value="1"/>
</dbReference>
<dbReference type="InterPro" id="IPR039425">
    <property type="entry name" value="RNA_pol_sigma-70-like"/>
</dbReference>
<dbReference type="InterPro" id="IPR013324">
    <property type="entry name" value="RNA_pol_sigma_r3/r4-like"/>
</dbReference>
<name>A0ABQ0BIC7_9FIRM</name>
<evidence type="ECO:0000256" key="4">
    <source>
        <dbReference type="ARBA" id="ARBA00023125"/>
    </source>
</evidence>
<dbReference type="NCBIfam" id="TIGR02937">
    <property type="entry name" value="sigma70-ECF"/>
    <property type="match status" value="1"/>
</dbReference>
<protein>
    <submittedName>
        <fullName evidence="7">RNA polymerase sigma factor</fullName>
    </submittedName>
</protein>
<dbReference type="InterPro" id="IPR007627">
    <property type="entry name" value="RNA_pol_sigma70_r2"/>
</dbReference>
<evidence type="ECO:0000259" key="6">
    <source>
        <dbReference type="Pfam" id="PF04542"/>
    </source>
</evidence>
<dbReference type="InterPro" id="IPR014284">
    <property type="entry name" value="RNA_pol_sigma-70_dom"/>
</dbReference>
<evidence type="ECO:0000256" key="5">
    <source>
        <dbReference type="ARBA" id="ARBA00023163"/>
    </source>
</evidence>
<dbReference type="EMBL" id="BAABYW010000002">
    <property type="protein sequence ID" value="GAA6411205.1"/>
    <property type="molecule type" value="Genomic_DNA"/>
</dbReference>
<dbReference type="Pfam" id="PF04542">
    <property type="entry name" value="Sigma70_r2"/>
    <property type="match status" value="1"/>
</dbReference>
<evidence type="ECO:0000256" key="2">
    <source>
        <dbReference type="ARBA" id="ARBA00023015"/>
    </source>
</evidence>
<gene>
    <name evidence="7" type="ORF">K040078D81_53220</name>
</gene>
<comment type="similarity">
    <text evidence="1">Belongs to the sigma-70 factor family. ECF subfamily.</text>
</comment>
<evidence type="ECO:0000313" key="7">
    <source>
        <dbReference type="EMBL" id="GAA6411205.1"/>
    </source>
</evidence>
<dbReference type="PANTHER" id="PTHR43133:SF8">
    <property type="entry name" value="RNA POLYMERASE SIGMA FACTOR HI_1459-RELATED"/>
    <property type="match status" value="1"/>
</dbReference>
<dbReference type="Gene3D" id="1.10.10.10">
    <property type="entry name" value="Winged helix-like DNA-binding domain superfamily/Winged helix DNA-binding domain"/>
    <property type="match status" value="1"/>
</dbReference>
<proteinExistence type="inferred from homology"/>
<dbReference type="InterPro" id="IPR013325">
    <property type="entry name" value="RNA_pol_sigma_r2"/>
</dbReference>
<dbReference type="InterPro" id="IPR036388">
    <property type="entry name" value="WH-like_DNA-bd_sf"/>
</dbReference>
<evidence type="ECO:0000256" key="1">
    <source>
        <dbReference type="ARBA" id="ARBA00010641"/>
    </source>
</evidence>
<dbReference type="SUPFAM" id="SSF88659">
    <property type="entry name" value="Sigma3 and sigma4 domains of RNA polymerase sigma factors"/>
    <property type="match status" value="1"/>
</dbReference>
<keyword evidence="4" id="KW-0238">DNA-binding</keyword>
<keyword evidence="2" id="KW-0805">Transcription regulation</keyword>
<dbReference type="Gene3D" id="1.10.1740.10">
    <property type="match status" value="1"/>
</dbReference>
<reference evidence="7 8" key="1">
    <citation type="submission" date="2024-04" db="EMBL/GenBank/DDBJ databases">
        <title>Defined microbial consortia suppress multidrug-resistant proinflammatory Enterobacteriaceae via ecological control.</title>
        <authorList>
            <person name="Furuichi M."/>
            <person name="Kawaguchi T."/>
            <person name="Pust M."/>
            <person name="Yasuma K."/>
            <person name="Plichta D."/>
            <person name="Hasegawa N."/>
            <person name="Ohya T."/>
            <person name="Bhattarai S."/>
            <person name="Sasajima S."/>
            <person name="Aoto Y."/>
            <person name="Tuganbaev T."/>
            <person name="Yaginuma M."/>
            <person name="Ueda M."/>
            <person name="Okahashi N."/>
            <person name="Amafuji K."/>
            <person name="Kiridooshi Y."/>
            <person name="Sugita K."/>
            <person name="Strazar M."/>
            <person name="Skelly A."/>
            <person name="Suda W."/>
            <person name="Hattori M."/>
            <person name="Nakamoto N."/>
            <person name="Caballero S."/>
            <person name="Norman J."/>
            <person name="Olle B."/>
            <person name="Tanoue T."/>
            <person name="Arita M."/>
            <person name="Bucci V."/>
            <person name="Atarashi K."/>
            <person name="Xavier R."/>
            <person name="Honda K."/>
        </authorList>
    </citation>
    <scope>NUCLEOTIDE SEQUENCE [LARGE SCALE GENOMIC DNA]</scope>
    <source>
        <strain evidence="8">k04-0078-D8-1</strain>
    </source>
</reference>
<dbReference type="SUPFAM" id="SSF88946">
    <property type="entry name" value="Sigma2 domain of RNA polymerase sigma factors"/>
    <property type="match status" value="1"/>
</dbReference>
<comment type="caution">
    <text evidence="7">The sequence shown here is derived from an EMBL/GenBank/DDBJ whole genome shotgun (WGS) entry which is preliminary data.</text>
</comment>
<dbReference type="Proteomes" id="UP001600943">
    <property type="component" value="Unassembled WGS sequence"/>
</dbReference>
<dbReference type="RefSeq" id="WP_104803805.1">
    <property type="nucleotide sequence ID" value="NZ_BAABYW010000002.1"/>
</dbReference>